<dbReference type="PANTHER" id="PTHR32322:SF9">
    <property type="entry name" value="AMINO-ACID METABOLITE EFFLUX PUMP-RELATED"/>
    <property type="match status" value="1"/>
</dbReference>
<dbReference type="InterPro" id="IPR050638">
    <property type="entry name" value="AA-Vitamin_Transporters"/>
</dbReference>
<dbReference type="AlphaFoldDB" id="A0A5R8Y235"/>
<accession>A0A5R8Y235</accession>
<feature type="transmembrane region" description="Helical" evidence="5">
    <location>
        <begin position="167"/>
        <end position="187"/>
    </location>
</feature>
<dbReference type="SUPFAM" id="SSF103481">
    <property type="entry name" value="Multidrug resistance efflux transporter EmrE"/>
    <property type="match status" value="2"/>
</dbReference>
<sequence>MKEKDFLLAILITFIWGVNFSVIKLGLTSLDPFILSGMRFLLCSLPLIFFIKKPNVSMKYIITYGLLFGVGLWGIVSLGIYFGVSAGMASLILQFSAFFTVILAGLFLKEEIDILKKFAFAIAILGLTLIISVTDGSVTFIGLVLILVAALSLSFTNIIVKKAGTKNLFSFMVWASIFSPLPLFVLAFFTQGEIVFTSFFEHLDNTAIFSILFQVYPTTLFGYWVWNNLLHKYPVSSVAPISLLVPIFGLMGSYFIFHEQIGLIKILASFLIVSALVVNSFGEKIYLKLYGEK</sequence>
<keyword evidence="4 5" id="KW-0472">Membrane</keyword>
<dbReference type="EMBL" id="VANU01000002">
    <property type="protein sequence ID" value="TLP39324.1"/>
    <property type="molecule type" value="Genomic_DNA"/>
</dbReference>
<protein>
    <recommendedName>
        <fullName evidence="6">EamA domain-containing protein</fullName>
    </recommendedName>
</protein>
<proteinExistence type="predicted"/>
<dbReference type="OrthoDB" id="7158585at2"/>
<evidence type="ECO:0000256" key="3">
    <source>
        <dbReference type="ARBA" id="ARBA00022989"/>
    </source>
</evidence>
<name>A0A5R8Y235_9BACT</name>
<keyword evidence="2 5" id="KW-0812">Transmembrane</keyword>
<feature type="domain" description="EamA" evidence="6">
    <location>
        <begin position="7"/>
        <end position="131"/>
    </location>
</feature>
<evidence type="ECO:0000256" key="2">
    <source>
        <dbReference type="ARBA" id="ARBA00022692"/>
    </source>
</evidence>
<dbReference type="GO" id="GO:0016020">
    <property type="term" value="C:membrane"/>
    <property type="evidence" value="ECO:0007669"/>
    <property type="project" value="UniProtKB-SubCell"/>
</dbReference>
<dbReference type="Pfam" id="PF00892">
    <property type="entry name" value="EamA"/>
    <property type="match status" value="2"/>
</dbReference>
<feature type="transmembrane region" description="Helical" evidence="5">
    <location>
        <begin position="207"/>
        <end position="226"/>
    </location>
</feature>
<gene>
    <name evidence="7" type="ORF">FDK22_05495</name>
</gene>
<comment type="caution">
    <text evidence="7">The sequence shown here is derived from an EMBL/GenBank/DDBJ whole genome shotgun (WGS) entry which is preliminary data.</text>
</comment>
<feature type="transmembrane region" description="Helical" evidence="5">
    <location>
        <begin position="7"/>
        <end position="27"/>
    </location>
</feature>
<feature type="transmembrane region" description="Helical" evidence="5">
    <location>
        <begin position="238"/>
        <end position="257"/>
    </location>
</feature>
<feature type="transmembrane region" description="Helical" evidence="5">
    <location>
        <begin position="63"/>
        <end position="82"/>
    </location>
</feature>
<feature type="transmembrane region" description="Helical" evidence="5">
    <location>
        <begin position="115"/>
        <end position="134"/>
    </location>
</feature>
<comment type="subcellular location">
    <subcellularLocation>
        <location evidence="1">Membrane</location>
        <topology evidence="1">Multi-pass membrane protein</topology>
    </subcellularLocation>
</comment>
<feature type="domain" description="EamA" evidence="6">
    <location>
        <begin position="141"/>
        <end position="280"/>
    </location>
</feature>
<dbReference type="RefSeq" id="WP_138151907.1">
    <property type="nucleotide sequence ID" value="NZ_VANU01000002.1"/>
</dbReference>
<dbReference type="InterPro" id="IPR000620">
    <property type="entry name" value="EamA_dom"/>
</dbReference>
<feature type="transmembrane region" description="Helical" evidence="5">
    <location>
        <begin position="140"/>
        <end position="160"/>
    </location>
</feature>
<evidence type="ECO:0000313" key="7">
    <source>
        <dbReference type="EMBL" id="TLP39324.1"/>
    </source>
</evidence>
<keyword evidence="3 5" id="KW-1133">Transmembrane helix</keyword>
<keyword evidence="8" id="KW-1185">Reference proteome</keyword>
<dbReference type="Proteomes" id="UP000308901">
    <property type="component" value="Unassembled WGS sequence"/>
</dbReference>
<evidence type="ECO:0000259" key="6">
    <source>
        <dbReference type="Pfam" id="PF00892"/>
    </source>
</evidence>
<feature type="transmembrane region" description="Helical" evidence="5">
    <location>
        <begin position="88"/>
        <end position="108"/>
    </location>
</feature>
<feature type="transmembrane region" description="Helical" evidence="5">
    <location>
        <begin position="33"/>
        <end position="51"/>
    </location>
</feature>
<evidence type="ECO:0000256" key="1">
    <source>
        <dbReference type="ARBA" id="ARBA00004141"/>
    </source>
</evidence>
<reference evidence="7 8" key="1">
    <citation type="submission" date="2019-05" db="EMBL/GenBank/DDBJ databases">
        <title>Arcobacter sp. nov., isolated from sea sediment.</title>
        <authorList>
            <person name="Kim W."/>
        </authorList>
    </citation>
    <scope>NUCLEOTIDE SEQUENCE [LARGE SCALE GENOMIC DNA]</scope>
    <source>
        <strain evidence="7 8">CAU 1517</strain>
    </source>
</reference>
<evidence type="ECO:0000313" key="8">
    <source>
        <dbReference type="Proteomes" id="UP000308901"/>
    </source>
</evidence>
<dbReference type="PANTHER" id="PTHR32322">
    <property type="entry name" value="INNER MEMBRANE TRANSPORTER"/>
    <property type="match status" value="1"/>
</dbReference>
<dbReference type="InterPro" id="IPR037185">
    <property type="entry name" value="EmrE-like"/>
</dbReference>
<feature type="transmembrane region" description="Helical" evidence="5">
    <location>
        <begin position="263"/>
        <end position="282"/>
    </location>
</feature>
<evidence type="ECO:0000256" key="4">
    <source>
        <dbReference type="ARBA" id="ARBA00023136"/>
    </source>
</evidence>
<organism evidence="7 8">
    <name type="scientific">Arcobacter arenosus</name>
    <dbReference type="NCBI Taxonomy" id="2576037"/>
    <lineage>
        <taxon>Bacteria</taxon>
        <taxon>Pseudomonadati</taxon>
        <taxon>Campylobacterota</taxon>
        <taxon>Epsilonproteobacteria</taxon>
        <taxon>Campylobacterales</taxon>
        <taxon>Arcobacteraceae</taxon>
        <taxon>Arcobacter</taxon>
    </lineage>
</organism>
<evidence type="ECO:0000256" key="5">
    <source>
        <dbReference type="SAM" id="Phobius"/>
    </source>
</evidence>